<evidence type="ECO:0000313" key="6">
    <source>
        <dbReference type="Proteomes" id="UP000005984"/>
    </source>
</evidence>
<keyword evidence="1" id="KW-0813">Transport</keyword>
<proteinExistence type="predicted"/>
<feature type="domain" description="ABC transporter" evidence="4">
    <location>
        <begin position="5"/>
        <end position="232"/>
    </location>
</feature>
<dbReference type="InterPro" id="IPR003439">
    <property type="entry name" value="ABC_transporter-like_ATP-bd"/>
</dbReference>
<dbReference type="InterPro" id="IPR051782">
    <property type="entry name" value="ABC_Transporter_VariousFunc"/>
</dbReference>
<sequence length="283" mass="32469">MKEILMTDKILAKNLVKTYEKFKLGPNDFAIKKGFVTGFIGKNGMGKTTTIKALLSLINYDGEIFIDGKKIEDLTYLQDVGLVMDDSFLGKDWTLDLVDQAMAIGYDKWDAKTYYEYLDKFELEREKKVCELSRGMKIKLMLAVALSHDAKILILDEPTSGLDPAMRDELVDMILDFMEDPAHTVLFSTHITQDLDRIADYIVFIDQGKIVFEGSKDEFYDKFLLIKGGLDDFDKIKSYKIYGQKKTKVNFEALVLREDYKEDADVVAEVPTIDQIMIYYGRI</sequence>
<accession>C2BHB3</accession>
<dbReference type="PANTHER" id="PTHR42939">
    <property type="entry name" value="ABC TRANSPORTER ATP-BINDING PROTEIN ALBC-RELATED"/>
    <property type="match status" value="1"/>
</dbReference>
<evidence type="ECO:0000259" key="4">
    <source>
        <dbReference type="PROSITE" id="PS50893"/>
    </source>
</evidence>
<keyword evidence="3 5" id="KW-0067">ATP-binding</keyword>
<dbReference type="Proteomes" id="UP000005984">
    <property type="component" value="Unassembled WGS sequence"/>
</dbReference>
<dbReference type="InterPro" id="IPR027417">
    <property type="entry name" value="P-loop_NTPase"/>
</dbReference>
<dbReference type="PROSITE" id="PS50893">
    <property type="entry name" value="ABC_TRANSPORTER_2"/>
    <property type="match status" value="1"/>
</dbReference>
<dbReference type="CDD" id="cd03230">
    <property type="entry name" value="ABC_DR_subfamily_A"/>
    <property type="match status" value="1"/>
</dbReference>
<keyword evidence="2" id="KW-0547">Nucleotide-binding</keyword>
<dbReference type="PANTHER" id="PTHR42939:SF3">
    <property type="entry name" value="ABC TRANSPORTER ATP-BINDING COMPONENT"/>
    <property type="match status" value="1"/>
</dbReference>
<name>C2BHB3_9FIRM</name>
<dbReference type="GO" id="GO:0005524">
    <property type="term" value="F:ATP binding"/>
    <property type="evidence" value="ECO:0007669"/>
    <property type="project" value="UniProtKB-KW"/>
</dbReference>
<dbReference type="AlphaFoldDB" id="C2BHB3"/>
<dbReference type="SMART" id="SM00382">
    <property type="entry name" value="AAA"/>
    <property type="match status" value="1"/>
</dbReference>
<evidence type="ECO:0000256" key="3">
    <source>
        <dbReference type="ARBA" id="ARBA00022840"/>
    </source>
</evidence>
<dbReference type="Gene3D" id="3.40.50.300">
    <property type="entry name" value="P-loop containing nucleotide triphosphate hydrolases"/>
    <property type="match status" value="1"/>
</dbReference>
<dbReference type="SUPFAM" id="SSF52540">
    <property type="entry name" value="P-loop containing nucleoside triphosphate hydrolases"/>
    <property type="match status" value="1"/>
</dbReference>
<reference evidence="5 6" key="1">
    <citation type="submission" date="2008-10" db="EMBL/GenBank/DDBJ databases">
        <authorList>
            <person name="Qin X."/>
            <person name="Bachman B."/>
            <person name="Battles P."/>
            <person name="Bell A."/>
            <person name="Bess C."/>
            <person name="Bickham C."/>
            <person name="Chaboub L."/>
            <person name="Chen D."/>
            <person name="Coyle M."/>
            <person name="Deiros D.R."/>
            <person name="Dinh H."/>
            <person name="Forbes L."/>
            <person name="Fowler G."/>
            <person name="Francisco L."/>
            <person name="Fu Q."/>
            <person name="Gubbala S."/>
            <person name="Hale W."/>
            <person name="Han Y."/>
            <person name="Hemphill L."/>
            <person name="Highlander S.K."/>
            <person name="Hirani K."/>
            <person name="Hogues M."/>
            <person name="Jackson L."/>
            <person name="Jakkamsetti A."/>
            <person name="Javaid M."/>
            <person name="Jiang H."/>
            <person name="Korchina V."/>
            <person name="Kovar C."/>
            <person name="Lara F."/>
            <person name="Lee S."/>
            <person name="Mata R."/>
            <person name="Mathew T."/>
            <person name="Moen C."/>
            <person name="Morales K."/>
            <person name="Munidasa M."/>
            <person name="Nazareth L."/>
            <person name="Ngo R."/>
            <person name="Nguyen L."/>
            <person name="Okwuonu G."/>
            <person name="Ongeri F."/>
            <person name="Patil S."/>
            <person name="Petrosino J."/>
            <person name="Pham C."/>
            <person name="Pham P."/>
            <person name="Pu L.-L."/>
            <person name="Puazo M."/>
            <person name="Raj R."/>
            <person name="Reid J."/>
            <person name="Rouhana J."/>
            <person name="Saada N."/>
            <person name="Shang Y."/>
            <person name="Simmons D."/>
            <person name="Thornton R."/>
            <person name="Warren J."/>
            <person name="Weissenberger G."/>
            <person name="Zhang J."/>
            <person name="Zhang L."/>
            <person name="Zhou C."/>
            <person name="Zhu D."/>
            <person name="Muzny D."/>
            <person name="Worley K."/>
            <person name="Gibbs R."/>
        </authorList>
    </citation>
    <scope>NUCLEOTIDE SEQUENCE [LARGE SCALE GENOMIC DNA]</scope>
    <source>
        <strain evidence="5 6">ATCC 51172</strain>
    </source>
</reference>
<dbReference type="GO" id="GO:0016887">
    <property type="term" value="F:ATP hydrolysis activity"/>
    <property type="evidence" value="ECO:0007669"/>
    <property type="project" value="InterPro"/>
</dbReference>
<dbReference type="InterPro" id="IPR003593">
    <property type="entry name" value="AAA+_ATPase"/>
</dbReference>
<comment type="caution">
    <text evidence="5">The sequence shown here is derived from an EMBL/GenBank/DDBJ whole genome shotgun (WGS) entry which is preliminary data.</text>
</comment>
<dbReference type="Pfam" id="PF00005">
    <property type="entry name" value="ABC_tran"/>
    <property type="match status" value="1"/>
</dbReference>
<protein>
    <submittedName>
        <fullName evidence="5">ABC transporter, ATP-binding protein</fullName>
    </submittedName>
</protein>
<gene>
    <name evidence="5" type="ORF">HMPREF0072_1733</name>
</gene>
<dbReference type="HOGENOM" id="CLU_000604_1_2_9"/>
<evidence type="ECO:0000256" key="1">
    <source>
        <dbReference type="ARBA" id="ARBA00022448"/>
    </source>
</evidence>
<dbReference type="EMBL" id="ABYO01000247">
    <property type="protein sequence ID" value="EEI85756.1"/>
    <property type="molecule type" value="Genomic_DNA"/>
</dbReference>
<evidence type="ECO:0000256" key="2">
    <source>
        <dbReference type="ARBA" id="ARBA00022741"/>
    </source>
</evidence>
<evidence type="ECO:0000313" key="5">
    <source>
        <dbReference type="EMBL" id="EEI85756.1"/>
    </source>
</evidence>
<dbReference type="eggNOG" id="COG1131">
    <property type="taxonomic scope" value="Bacteria"/>
</dbReference>
<organism evidence="5 6">
    <name type="scientific">Anaerococcus lactolyticus ATCC 51172</name>
    <dbReference type="NCBI Taxonomy" id="525254"/>
    <lineage>
        <taxon>Bacteria</taxon>
        <taxon>Bacillati</taxon>
        <taxon>Bacillota</taxon>
        <taxon>Tissierellia</taxon>
        <taxon>Tissierellales</taxon>
        <taxon>Peptoniphilaceae</taxon>
        <taxon>Anaerococcus</taxon>
    </lineage>
</organism>
<dbReference type="STRING" id="525254.HMPREF0072_1733"/>
<keyword evidence="6" id="KW-1185">Reference proteome</keyword>